<name>A0A4Y7Q297_9AGAM</name>
<keyword evidence="3" id="KW-1185">Reference proteome</keyword>
<feature type="region of interest" description="Disordered" evidence="1">
    <location>
        <begin position="1"/>
        <end position="25"/>
    </location>
</feature>
<feature type="region of interest" description="Disordered" evidence="1">
    <location>
        <begin position="163"/>
        <end position="199"/>
    </location>
</feature>
<dbReference type="Proteomes" id="UP000294933">
    <property type="component" value="Unassembled WGS sequence"/>
</dbReference>
<gene>
    <name evidence="2" type="ORF">BD410DRAFT_829237</name>
</gene>
<accession>A0A4Y7Q297</accession>
<protein>
    <submittedName>
        <fullName evidence="2">Uncharacterized protein</fullName>
    </submittedName>
</protein>
<feature type="compositionally biased region" description="Basic and acidic residues" evidence="1">
    <location>
        <begin position="1"/>
        <end position="10"/>
    </location>
</feature>
<feature type="compositionally biased region" description="Acidic residues" evidence="1">
    <location>
        <begin position="113"/>
        <end position="123"/>
    </location>
</feature>
<sequence length="199" mass="21796">MSSHNLHPEARMWLPRGPSGSSNSRMINLSACSPGLKSVYPGREAAILLFVNKTFNCVREIEQGLPMLSNECGVTETAEDEDSGSSWRAQTSVQEAYVPSPPTSDGVPKAEPDPDGDIDDEADGVSWLDDPPNPEIKPSDDFNVEVEGGINLECDELKDLLRPNKRASNDAAAEKATQQLPTVPQDDGENWEFNWDINR</sequence>
<dbReference type="VEuPathDB" id="FungiDB:BD410DRAFT_829237"/>
<feature type="region of interest" description="Disordered" evidence="1">
    <location>
        <begin position="96"/>
        <end position="142"/>
    </location>
</feature>
<reference evidence="2 3" key="1">
    <citation type="submission" date="2018-06" db="EMBL/GenBank/DDBJ databases">
        <title>A transcriptomic atlas of mushroom development highlights an independent origin of complex multicellularity.</title>
        <authorList>
            <consortium name="DOE Joint Genome Institute"/>
            <person name="Krizsan K."/>
            <person name="Almasi E."/>
            <person name="Merenyi Z."/>
            <person name="Sahu N."/>
            <person name="Viragh M."/>
            <person name="Koszo T."/>
            <person name="Mondo S."/>
            <person name="Kiss B."/>
            <person name="Balint B."/>
            <person name="Kues U."/>
            <person name="Barry K."/>
            <person name="Hegedus J.C."/>
            <person name="Henrissat B."/>
            <person name="Johnson J."/>
            <person name="Lipzen A."/>
            <person name="Ohm R."/>
            <person name="Nagy I."/>
            <person name="Pangilinan J."/>
            <person name="Yan J."/>
            <person name="Xiong Y."/>
            <person name="Grigoriev I.V."/>
            <person name="Hibbett D.S."/>
            <person name="Nagy L.G."/>
        </authorList>
    </citation>
    <scope>NUCLEOTIDE SEQUENCE [LARGE SCALE GENOMIC DNA]</scope>
    <source>
        <strain evidence="2 3">SZMC22713</strain>
    </source>
</reference>
<evidence type="ECO:0000256" key="1">
    <source>
        <dbReference type="SAM" id="MobiDB-lite"/>
    </source>
</evidence>
<proteinExistence type="predicted"/>
<evidence type="ECO:0000313" key="2">
    <source>
        <dbReference type="EMBL" id="TDL21282.1"/>
    </source>
</evidence>
<dbReference type="AlphaFoldDB" id="A0A4Y7Q297"/>
<organism evidence="2 3">
    <name type="scientific">Rickenella mellea</name>
    <dbReference type="NCBI Taxonomy" id="50990"/>
    <lineage>
        <taxon>Eukaryota</taxon>
        <taxon>Fungi</taxon>
        <taxon>Dikarya</taxon>
        <taxon>Basidiomycota</taxon>
        <taxon>Agaricomycotina</taxon>
        <taxon>Agaricomycetes</taxon>
        <taxon>Hymenochaetales</taxon>
        <taxon>Rickenellaceae</taxon>
        <taxon>Rickenella</taxon>
    </lineage>
</organism>
<dbReference type="EMBL" id="ML170182">
    <property type="protein sequence ID" value="TDL21282.1"/>
    <property type="molecule type" value="Genomic_DNA"/>
</dbReference>
<evidence type="ECO:0000313" key="3">
    <source>
        <dbReference type="Proteomes" id="UP000294933"/>
    </source>
</evidence>